<proteinExistence type="predicted"/>
<accession>A0A2V2UM42</accession>
<dbReference type="Proteomes" id="UP000246121">
    <property type="component" value="Unassembled WGS sequence"/>
</dbReference>
<comment type="caution">
    <text evidence="1">The sequence shown here is derived from an EMBL/GenBank/DDBJ whole genome shotgun (WGS) entry which is preliminary data.</text>
</comment>
<dbReference type="VEuPathDB" id="TriTrypDB:ECC02_009252"/>
<gene>
    <name evidence="1" type="ORF">C4B63_164g13</name>
</gene>
<evidence type="ECO:0000313" key="1">
    <source>
        <dbReference type="EMBL" id="PWU85387.1"/>
    </source>
</evidence>
<name>A0A2V2UM42_TRYCR</name>
<reference evidence="1 2" key="1">
    <citation type="journal article" date="2018" name="Microb. Genom.">
        <title>Expanding an expanded genome: long-read sequencing of Trypanosoma cruzi.</title>
        <authorList>
            <person name="Berna L."/>
            <person name="Rodriguez M."/>
            <person name="Chiribao M.L."/>
            <person name="Parodi-Talice A."/>
            <person name="Pita S."/>
            <person name="Rijo G."/>
            <person name="Alvarez-Valin F."/>
            <person name="Robello C."/>
        </authorList>
    </citation>
    <scope>NUCLEOTIDE SEQUENCE [LARGE SCALE GENOMIC DNA]</scope>
    <source>
        <strain evidence="1 2">Dm28c</strain>
    </source>
</reference>
<dbReference type="EMBL" id="PRFA01000164">
    <property type="protein sequence ID" value="PWU85387.1"/>
    <property type="molecule type" value="Genomic_DNA"/>
</dbReference>
<dbReference type="InterPro" id="IPR006518">
    <property type="entry name" value="Trypano_RHS"/>
</dbReference>
<organism evidence="1 2">
    <name type="scientific">Trypanosoma cruzi</name>
    <dbReference type="NCBI Taxonomy" id="5693"/>
    <lineage>
        <taxon>Eukaryota</taxon>
        <taxon>Discoba</taxon>
        <taxon>Euglenozoa</taxon>
        <taxon>Kinetoplastea</taxon>
        <taxon>Metakinetoplastina</taxon>
        <taxon>Trypanosomatida</taxon>
        <taxon>Trypanosomatidae</taxon>
        <taxon>Trypanosoma</taxon>
        <taxon>Schizotrypanum</taxon>
    </lineage>
</organism>
<sequence length="216" mass="24664">MSEKDIFFCCWYWGRGILFCLNVREGLACERSRLGEFVGALLEEVKELGPPARRGGQYAVPTLNPEGHPNDSYGLGSLKNSSERENLKYRLPYIPEAQNFPLVDGFFLLDSNPKTLVGLQITTAGEHRTIHSTVRQFNERMAAYFKGWEELSREMSWEIIYVQHADSTPMTGWRRCDVVNSDGVGEKENKKIAWFRKEKVHQYQLAISSGDAPRSP</sequence>
<dbReference type="VEuPathDB" id="TriTrypDB:TcCL_ESM07295"/>
<dbReference type="VEuPathDB" id="TriTrypDB:TcG_09023"/>
<protein>
    <submittedName>
        <fullName evidence="1">Putative retrotransposon hot spot protein (RHS,)</fullName>
    </submittedName>
</protein>
<dbReference type="NCBIfam" id="TIGR01631">
    <property type="entry name" value="Trypano_RHS"/>
    <property type="match status" value="1"/>
</dbReference>
<dbReference type="VEuPathDB" id="TriTrypDB:C4B63_164g13"/>
<dbReference type="AlphaFoldDB" id="A0A2V2UM42"/>
<dbReference type="VEuPathDB" id="TriTrypDB:C3747_107g52"/>
<evidence type="ECO:0000313" key="2">
    <source>
        <dbReference type="Proteomes" id="UP000246121"/>
    </source>
</evidence>